<dbReference type="InterPro" id="IPR001346">
    <property type="entry name" value="Interferon_reg_fact_DNA-bd_dom"/>
</dbReference>
<sequence length="652" mass="74181">MSDEAKETINAWLAKLIANGCCPGLEMVDEEQRIFHIPWRNEKSGGLQDGGNDTIFLRLWAEHKNYTITDGGKEERRDWKHKFRCALNKCSHHITKLKNGKEFMTCQFRDPETTPSSRKRRPEATPPTEREEEHNCNTGILRPSLHTETNGRAFSSDSDSPTESMQRSPNQETVVQNSCPRREAQSVQEIDDCRVAIEVFYGSPHRTVRRWLVSGSNPRCVICSDVCKIQALKETLKETEDVIELNLPPVEDFPDIIGESREMIREILGKMQRGLTFSYESENIHVERRAMINLFVYDGTSHKLTRRRSRHDEPVVFKLFDFEAFHFSLVRHVENTSEPCPETNVFLTIGFEAFPNQVDPFLTVPIYVKVTHMQAEKYKSMMLSRYDSVPYSIMVSGFDSLTLEDQHDVAQGQVIGLQGTPQHPQQSAGNNGINNKDFLVAVKVFYGIPYFQVARVLLDGDRPMCTILYKSEGFVCEGLKYELPRSTESKHNEKINTILEHLTGGVVIKYESGNIFIERRCLIKVFLTDGVLKSTPLPLNKGQEPAMAEAFNYGQFSNQLLAHINDGSKPRPKAEFTLSVGHDIIPNDSEPMRKVLMYVEVTHVKAANDLHAYDKLKNNNQSSEPKISMPDSIDNIIDFINEISVGQPIGRP</sequence>
<dbReference type="GO" id="GO:0045893">
    <property type="term" value="P:positive regulation of DNA-templated transcription"/>
    <property type="evidence" value="ECO:0007669"/>
    <property type="project" value="UniProtKB-ARBA"/>
</dbReference>
<dbReference type="Gene3D" id="2.60.200.10">
    <property type="match status" value="2"/>
</dbReference>
<dbReference type="PROSITE" id="PS51507">
    <property type="entry name" value="IRF_2"/>
    <property type="match status" value="1"/>
</dbReference>
<protein>
    <recommendedName>
        <fullName evidence="2">IRF tryptophan pentad repeat domain-containing protein</fullName>
    </recommendedName>
</protein>
<comment type="caution">
    <text evidence="3">The sequence shown here is derived from an EMBL/GenBank/DDBJ whole genome shotgun (WGS) entry which is preliminary data.</text>
</comment>
<evidence type="ECO:0000313" key="3">
    <source>
        <dbReference type="EMBL" id="CAL1537769.1"/>
    </source>
</evidence>
<name>A0AAV2I0I6_LYMST</name>
<dbReference type="PANTHER" id="PTHR11949">
    <property type="entry name" value="INTERFERON REGULATORY FACTOR"/>
    <property type="match status" value="1"/>
</dbReference>
<dbReference type="PANTHER" id="PTHR11949:SF17">
    <property type="entry name" value="IRF TRYPTOPHAN PENTAD REPEAT DOMAIN-CONTAINING PROTEIN"/>
    <property type="match status" value="1"/>
</dbReference>
<gene>
    <name evidence="3" type="ORF">GSLYS_00011671001</name>
</gene>
<accession>A0AAV2I0I6</accession>
<dbReference type="Proteomes" id="UP001497497">
    <property type="component" value="Unassembled WGS sequence"/>
</dbReference>
<dbReference type="GO" id="GO:0005634">
    <property type="term" value="C:nucleus"/>
    <property type="evidence" value="ECO:0007669"/>
    <property type="project" value="TreeGrafter"/>
</dbReference>
<dbReference type="InterPro" id="IPR036390">
    <property type="entry name" value="WH_DNA-bd_sf"/>
</dbReference>
<evidence type="ECO:0000256" key="1">
    <source>
        <dbReference type="SAM" id="MobiDB-lite"/>
    </source>
</evidence>
<dbReference type="InterPro" id="IPR017855">
    <property type="entry name" value="SMAD-like_dom_sf"/>
</dbReference>
<organism evidence="3 4">
    <name type="scientific">Lymnaea stagnalis</name>
    <name type="common">Great pond snail</name>
    <name type="synonym">Helix stagnalis</name>
    <dbReference type="NCBI Taxonomy" id="6523"/>
    <lineage>
        <taxon>Eukaryota</taxon>
        <taxon>Metazoa</taxon>
        <taxon>Spiralia</taxon>
        <taxon>Lophotrochozoa</taxon>
        <taxon>Mollusca</taxon>
        <taxon>Gastropoda</taxon>
        <taxon>Heterobranchia</taxon>
        <taxon>Euthyneura</taxon>
        <taxon>Panpulmonata</taxon>
        <taxon>Hygrophila</taxon>
        <taxon>Lymnaeoidea</taxon>
        <taxon>Lymnaeidae</taxon>
        <taxon>Lymnaea</taxon>
    </lineage>
</organism>
<dbReference type="EMBL" id="CAXITT010000274">
    <property type="protein sequence ID" value="CAL1537769.1"/>
    <property type="molecule type" value="Genomic_DNA"/>
</dbReference>
<dbReference type="Gene3D" id="1.10.10.10">
    <property type="entry name" value="Winged helix-like DNA-binding domain superfamily/Winged helix DNA-binding domain"/>
    <property type="match status" value="1"/>
</dbReference>
<dbReference type="GO" id="GO:0002376">
    <property type="term" value="P:immune system process"/>
    <property type="evidence" value="ECO:0007669"/>
    <property type="project" value="TreeGrafter"/>
</dbReference>
<feature type="domain" description="IRF tryptophan pentad repeat" evidence="2">
    <location>
        <begin position="6"/>
        <end position="110"/>
    </location>
</feature>
<dbReference type="SMART" id="SM00348">
    <property type="entry name" value="IRF"/>
    <property type="match status" value="1"/>
</dbReference>
<dbReference type="GO" id="GO:0000981">
    <property type="term" value="F:DNA-binding transcription factor activity, RNA polymerase II-specific"/>
    <property type="evidence" value="ECO:0007669"/>
    <property type="project" value="TreeGrafter"/>
</dbReference>
<dbReference type="Pfam" id="PF00605">
    <property type="entry name" value="IRF"/>
    <property type="match status" value="1"/>
</dbReference>
<dbReference type="SUPFAM" id="SSF49879">
    <property type="entry name" value="SMAD/FHA domain"/>
    <property type="match status" value="2"/>
</dbReference>
<evidence type="ECO:0000313" key="4">
    <source>
        <dbReference type="Proteomes" id="UP001497497"/>
    </source>
</evidence>
<feature type="compositionally biased region" description="Polar residues" evidence="1">
    <location>
        <begin position="146"/>
        <end position="179"/>
    </location>
</feature>
<keyword evidence="4" id="KW-1185">Reference proteome</keyword>
<evidence type="ECO:0000259" key="2">
    <source>
        <dbReference type="PROSITE" id="PS51507"/>
    </source>
</evidence>
<feature type="region of interest" description="Disordered" evidence="1">
    <location>
        <begin position="106"/>
        <end position="181"/>
    </location>
</feature>
<dbReference type="SUPFAM" id="SSF46785">
    <property type="entry name" value="Winged helix' DNA-binding domain"/>
    <property type="match status" value="1"/>
</dbReference>
<dbReference type="InterPro" id="IPR019471">
    <property type="entry name" value="Interferon_reg_factor-3"/>
</dbReference>
<dbReference type="SMART" id="SM01243">
    <property type="entry name" value="IRF-3"/>
    <property type="match status" value="2"/>
</dbReference>
<dbReference type="InterPro" id="IPR008984">
    <property type="entry name" value="SMAD_FHA_dom_sf"/>
</dbReference>
<dbReference type="GO" id="GO:0000978">
    <property type="term" value="F:RNA polymerase II cis-regulatory region sequence-specific DNA binding"/>
    <property type="evidence" value="ECO:0007669"/>
    <property type="project" value="TreeGrafter"/>
</dbReference>
<dbReference type="Pfam" id="PF10401">
    <property type="entry name" value="IRF-3"/>
    <property type="match status" value="2"/>
</dbReference>
<reference evidence="3 4" key="1">
    <citation type="submission" date="2024-04" db="EMBL/GenBank/DDBJ databases">
        <authorList>
            <consortium name="Genoscope - CEA"/>
            <person name="William W."/>
        </authorList>
    </citation>
    <scope>NUCLEOTIDE SEQUENCE [LARGE SCALE GENOMIC DNA]</scope>
</reference>
<dbReference type="InterPro" id="IPR036388">
    <property type="entry name" value="WH-like_DNA-bd_sf"/>
</dbReference>
<proteinExistence type="predicted"/>
<dbReference type="AlphaFoldDB" id="A0AAV2I0I6"/>